<dbReference type="Gene3D" id="3.30.420.10">
    <property type="entry name" value="Ribonuclease H-like superfamily/Ribonuclease H"/>
    <property type="match status" value="1"/>
</dbReference>
<name>A0AAV1L0U1_9NEOP</name>
<gene>
    <name evidence="4" type="ORF">PARMNEM_LOCUS8412</name>
</gene>
<dbReference type="InterPro" id="IPR036397">
    <property type="entry name" value="RNaseH_sf"/>
</dbReference>
<feature type="region of interest" description="Disordered" evidence="2">
    <location>
        <begin position="151"/>
        <end position="179"/>
    </location>
</feature>
<evidence type="ECO:0000313" key="5">
    <source>
        <dbReference type="Proteomes" id="UP001314205"/>
    </source>
</evidence>
<dbReference type="Proteomes" id="UP001314205">
    <property type="component" value="Unassembled WGS sequence"/>
</dbReference>
<dbReference type="GO" id="GO:0003676">
    <property type="term" value="F:nucleic acid binding"/>
    <property type="evidence" value="ECO:0007669"/>
    <property type="project" value="InterPro"/>
</dbReference>
<evidence type="ECO:0000256" key="1">
    <source>
        <dbReference type="SAM" id="Coils"/>
    </source>
</evidence>
<evidence type="ECO:0000256" key="2">
    <source>
        <dbReference type="SAM" id="MobiDB-lite"/>
    </source>
</evidence>
<dbReference type="AlphaFoldDB" id="A0AAV1L0U1"/>
<dbReference type="InterPro" id="IPR006578">
    <property type="entry name" value="MADF-dom"/>
</dbReference>
<comment type="caution">
    <text evidence="4">The sequence shown here is derived from an EMBL/GenBank/DDBJ whole genome shotgun (WGS) entry which is preliminary data.</text>
</comment>
<feature type="domain" description="MADF" evidence="3">
    <location>
        <begin position="13"/>
        <end position="110"/>
    </location>
</feature>
<dbReference type="EMBL" id="CAVLGL010000082">
    <property type="protein sequence ID" value="CAK1587656.1"/>
    <property type="molecule type" value="Genomic_DNA"/>
</dbReference>
<dbReference type="PANTHER" id="PTHR21505:SF12">
    <property type="entry name" value="MADF DOMAIN-CONTAINING PROTEIN-RELATED"/>
    <property type="match status" value="1"/>
</dbReference>
<reference evidence="4 5" key="1">
    <citation type="submission" date="2023-11" db="EMBL/GenBank/DDBJ databases">
        <authorList>
            <person name="Hedman E."/>
            <person name="Englund M."/>
            <person name="Stromberg M."/>
            <person name="Nyberg Akerstrom W."/>
            <person name="Nylinder S."/>
            <person name="Jareborg N."/>
            <person name="Kallberg Y."/>
            <person name="Kronander E."/>
        </authorList>
    </citation>
    <scope>NUCLEOTIDE SEQUENCE [LARGE SCALE GENOMIC DNA]</scope>
</reference>
<keyword evidence="1" id="KW-0175">Coiled coil</keyword>
<feature type="region of interest" description="Disordered" evidence="2">
    <location>
        <begin position="334"/>
        <end position="354"/>
    </location>
</feature>
<sequence length="354" mass="40848">MASRELSDSEVTHLVELYQENEILWKVTHKSYRSREARDNAYARIRESLNTPSLSLQDISKKIKKLLSTYIKERKKIDASFQSGVSTQSVYKPKMPWFEIADGFLRTYTSKRHTNTNMDENFDCALTISDTGSDVTQTPTLTEGTFLSTSQHTTDFSDDSRNLTQKPKRKRNHVVGNKGNENSEDVIAVALEKLDNLRKEVGTMKEDEYDIFGKYIASSLRQMPKKHFISAKSIIQRTITQFELRILSEECTTSHTTNLNPIEFVWANIKNCLARDHINATLNEKITILTRLFSEFSAEQVQKCDDHVQKNEQEYWNHDMRFDTMMDEIIINFQGDSESSSESSELSDSEDMSE</sequence>
<dbReference type="PROSITE" id="PS51029">
    <property type="entry name" value="MADF"/>
    <property type="match status" value="1"/>
</dbReference>
<feature type="coiled-coil region" evidence="1">
    <location>
        <begin position="180"/>
        <end position="207"/>
    </location>
</feature>
<evidence type="ECO:0000313" key="4">
    <source>
        <dbReference type="EMBL" id="CAK1587656.1"/>
    </source>
</evidence>
<keyword evidence="5" id="KW-1185">Reference proteome</keyword>
<feature type="compositionally biased region" description="Acidic residues" evidence="2">
    <location>
        <begin position="345"/>
        <end position="354"/>
    </location>
</feature>
<proteinExistence type="predicted"/>
<dbReference type="SMART" id="SM00595">
    <property type="entry name" value="MADF"/>
    <property type="match status" value="1"/>
</dbReference>
<dbReference type="Pfam" id="PF10545">
    <property type="entry name" value="MADF_DNA_bdg"/>
    <property type="match status" value="1"/>
</dbReference>
<dbReference type="PANTHER" id="PTHR21505">
    <property type="entry name" value="MADF DOMAIN-CONTAINING PROTEIN-RELATED"/>
    <property type="match status" value="1"/>
</dbReference>
<organism evidence="4 5">
    <name type="scientific">Parnassius mnemosyne</name>
    <name type="common">clouded apollo</name>
    <dbReference type="NCBI Taxonomy" id="213953"/>
    <lineage>
        <taxon>Eukaryota</taxon>
        <taxon>Metazoa</taxon>
        <taxon>Ecdysozoa</taxon>
        <taxon>Arthropoda</taxon>
        <taxon>Hexapoda</taxon>
        <taxon>Insecta</taxon>
        <taxon>Pterygota</taxon>
        <taxon>Neoptera</taxon>
        <taxon>Endopterygota</taxon>
        <taxon>Lepidoptera</taxon>
        <taxon>Glossata</taxon>
        <taxon>Ditrysia</taxon>
        <taxon>Papilionoidea</taxon>
        <taxon>Papilionidae</taxon>
        <taxon>Parnassiinae</taxon>
        <taxon>Parnassini</taxon>
        <taxon>Parnassius</taxon>
        <taxon>Driopa</taxon>
    </lineage>
</organism>
<protein>
    <recommendedName>
        <fullName evidence="3">MADF domain-containing protein</fullName>
    </recommendedName>
</protein>
<accession>A0AAV1L0U1</accession>
<evidence type="ECO:0000259" key="3">
    <source>
        <dbReference type="PROSITE" id="PS51029"/>
    </source>
</evidence>